<protein>
    <recommendedName>
        <fullName evidence="3">Small RNA 2'-O-methyltransferase</fullName>
        <ecNumber evidence="11">2.1.1.386</ecNumber>
    </recommendedName>
</protein>
<evidence type="ECO:0000256" key="12">
    <source>
        <dbReference type="ARBA" id="ARBA00048418"/>
    </source>
</evidence>
<evidence type="ECO:0000256" key="4">
    <source>
        <dbReference type="ARBA" id="ARBA00022603"/>
    </source>
</evidence>
<reference evidence="13 14" key="1">
    <citation type="journal article" date="2016" name="Proc. Natl. Acad. Sci. U.S.A.">
        <title>Lipid metabolic changes in an early divergent fungus govern the establishment of a mutualistic symbiosis with endobacteria.</title>
        <authorList>
            <person name="Lastovetsky O.A."/>
            <person name="Gaspar M.L."/>
            <person name="Mondo S.J."/>
            <person name="LaButti K.M."/>
            <person name="Sandor L."/>
            <person name="Grigoriev I.V."/>
            <person name="Henry S.A."/>
            <person name="Pawlowska T.E."/>
        </authorList>
    </citation>
    <scope>NUCLEOTIDE SEQUENCE [LARGE SCALE GENOMIC DNA]</scope>
    <source>
        <strain evidence="13 14">ATCC 11559</strain>
    </source>
</reference>
<dbReference type="GO" id="GO:0005634">
    <property type="term" value="C:nucleus"/>
    <property type="evidence" value="ECO:0007669"/>
    <property type="project" value="TreeGrafter"/>
</dbReference>
<dbReference type="OMA" id="YEQRYCA"/>
<dbReference type="SUPFAM" id="SSF53335">
    <property type="entry name" value="S-adenosyl-L-methionine-dependent methyltransferases"/>
    <property type="match status" value="1"/>
</dbReference>
<organism evidence="13 14">
    <name type="scientific">Rhizopus microsporus</name>
    <dbReference type="NCBI Taxonomy" id="58291"/>
    <lineage>
        <taxon>Eukaryota</taxon>
        <taxon>Fungi</taxon>
        <taxon>Fungi incertae sedis</taxon>
        <taxon>Mucoromycota</taxon>
        <taxon>Mucoromycotina</taxon>
        <taxon>Mucoromycetes</taxon>
        <taxon>Mucorales</taxon>
        <taxon>Mucorineae</taxon>
        <taxon>Rhizopodaceae</taxon>
        <taxon>Rhizopus</taxon>
    </lineage>
</organism>
<dbReference type="InterPro" id="IPR026610">
    <property type="entry name" value="Hen1"/>
</dbReference>
<keyword evidence="4" id="KW-0489">Methyltransferase</keyword>
<evidence type="ECO:0000256" key="2">
    <source>
        <dbReference type="ARBA" id="ARBA00009026"/>
    </source>
</evidence>
<evidence type="ECO:0000256" key="1">
    <source>
        <dbReference type="ARBA" id="ARBA00001946"/>
    </source>
</evidence>
<dbReference type="Gene3D" id="3.40.50.150">
    <property type="entry name" value="Vaccinia Virus protein VP39"/>
    <property type="match status" value="1"/>
</dbReference>
<keyword evidence="10" id="KW-0943">RNA-mediated gene silencing</keyword>
<dbReference type="GO" id="GO:0005737">
    <property type="term" value="C:cytoplasm"/>
    <property type="evidence" value="ECO:0007669"/>
    <property type="project" value="TreeGrafter"/>
</dbReference>
<dbReference type="GO" id="GO:0046872">
    <property type="term" value="F:metal ion binding"/>
    <property type="evidence" value="ECO:0007669"/>
    <property type="project" value="UniProtKB-KW"/>
</dbReference>
<dbReference type="GO" id="GO:0090486">
    <property type="term" value="F:small RNA 2'-O-methyltransferase activity"/>
    <property type="evidence" value="ECO:0007669"/>
    <property type="project" value="UniProtKB-EC"/>
</dbReference>
<dbReference type="EC" id="2.1.1.386" evidence="11"/>
<dbReference type="GO" id="GO:0001510">
    <property type="term" value="P:RNA methylation"/>
    <property type="evidence" value="ECO:0007669"/>
    <property type="project" value="InterPro"/>
</dbReference>
<dbReference type="InterPro" id="IPR029063">
    <property type="entry name" value="SAM-dependent_MTases_sf"/>
</dbReference>
<comment type="catalytic activity">
    <reaction evidence="12">
        <text>small RNA 3'-end nucleotide + S-adenosyl-L-methionine = small RNA 3'-end 2'-O-methylnucleotide + S-adenosyl-L-homocysteine + H(+)</text>
        <dbReference type="Rhea" id="RHEA:37887"/>
        <dbReference type="Rhea" id="RHEA-COMP:10415"/>
        <dbReference type="Rhea" id="RHEA-COMP:10416"/>
        <dbReference type="ChEBI" id="CHEBI:15378"/>
        <dbReference type="ChEBI" id="CHEBI:57856"/>
        <dbReference type="ChEBI" id="CHEBI:59789"/>
        <dbReference type="ChEBI" id="CHEBI:74896"/>
        <dbReference type="ChEBI" id="CHEBI:74898"/>
        <dbReference type="EC" id="2.1.1.386"/>
    </reaction>
</comment>
<dbReference type="GO" id="GO:0003723">
    <property type="term" value="F:RNA binding"/>
    <property type="evidence" value="ECO:0007669"/>
    <property type="project" value="UniProtKB-KW"/>
</dbReference>
<evidence type="ECO:0000256" key="6">
    <source>
        <dbReference type="ARBA" id="ARBA00022691"/>
    </source>
</evidence>
<comment type="similarity">
    <text evidence="2">Belongs to the methyltransferase superfamily. HEN1 family.</text>
</comment>
<accession>A0A1X0SDP6</accession>
<dbReference type="CDD" id="cd02440">
    <property type="entry name" value="AdoMet_MTases"/>
    <property type="match status" value="1"/>
</dbReference>
<dbReference type="Proteomes" id="UP000242381">
    <property type="component" value="Unassembled WGS sequence"/>
</dbReference>
<sequence length="380" mass="44995">MESWFCPPLWRQRRSFIVDILDRFQIKSVIDYGCGEGNILSFLITPSDNNQITKIAGVDISKEELEKATEACLPWPSDYSQKRLHPLMIDIYQGSIGEPDKRLKGYEAIICSEVIEHVYQDVLDSFFQVALGFYRPKILIVTTPNYEYNVHFPNLHYGTDKASLRHLDHKFEWTREQFKAWCTEGAERYGYDIEFHGIGLLKGKEKELKNGYCTQACVFIKRTREEEKEEEEGVIEERYKLIKHIEFPYFDEIPTSSQILKEISDYIEALCKADHYYYYKRPKRNRPRCSIEIDKTVDWNTFDIKTVVRHDEEKREQYHEPGLYTHCPVELPLEQLWSIARVRYLCQGIVDNLKSRLSELKDIREENNTIIINKSFKIDD</sequence>
<name>A0A1X0SDP6_RHIZD</name>
<evidence type="ECO:0000256" key="9">
    <source>
        <dbReference type="ARBA" id="ARBA00022884"/>
    </source>
</evidence>
<evidence type="ECO:0000256" key="11">
    <source>
        <dbReference type="ARBA" id="ARBA00035025"/>
    </source>
</evidence>
<dbReference type="GO" id="GO:0030422">
    <property type="term" value="P:siRNA processing"/>
    <property type="evidence" value="ECO:0007669"/>
    <property type="project" value="TreeGrafter"/>
</dbReference>
<dbReference type="PANTHER" id="PTHR21404">
    <property type="entry name" value="HEN1"/>
    <property type="match status" value="1"/>
</dbReference>
<comment type="cofactor">
    <cofactor evidence="1">
        <name>Mg(2+)</name>
        <dbReference type="ChEBI" id="CHEBI:18420"/>
    </cofactor>
</comment>
<evidence type="ECO:0000256" key="5">
    <source>
        <dbReference type="ARBA" id="ARBA00022679"/>
    </source>
</evidence>
<dbReference type="EMBL" id="KV921267">
    <property type="protein sequence ID" value="ORE22412.1"/>
    <property type="molecule type" value="Genomic_DNA"/>
</dbReference>
<evidence type="ECO:0000313" key="14">
    <source>
        <dbReference type="Proteomes" id="UP000242381"/>
    </source>
</evidence>
<dbReference type="VEuPathDB" id="FungiDB:BCV72DRAFT_238595"/>
<keyword evidence="8" id="KW-0460">Magnesium</keyword>
<evidence type="ECO:0000256" key="8">
    <source>
        <dbReference type="ARBA" id="ARBA00022842"/>
    </source>
</evidence>
<dbReference type="Pfam" id="PF13489">
    <property type="entry name" value="Methyltransf_23"/>
    <property type="match status" value="1"/>
</dbReference>
<evidence type="ECO:0000313" key="13">
    <source>
        <dbReference type="EMBL" id="ORE22412.1"/>
    </source>
</evidence>
<keyword evidence="7" id="KW-0479">Metal-binding</keyword>
<evidence type="ECO:0000256" key="7">
    <source>
        <dbReference type="ARBA" id="ARBA00022723"/>
    </source>
</evidence>
<evidence type="ECO:0000256" key="10">
    <source>
        <dbReference type="ARBA" id="ARBA00023158"/>
    </source>
</evidence>
<dbReference type="PANTHER" id="PTHR21404:SF3">
    <property type="entry name" value="SMALL RNA 2'-O-METHYLTRANSFERASE"/>
    <property type="match status" value="1"/>
</dbReference>
<proteinExistence type="inferred from homology"/>
<keyword evidence="5" id="KW-0808">Transferase</keyword>
<keyword evidence="6" id="KW-0949">S-adenosyl-L-methionine</keyword>
<keyword evidence="9" id="KW-0694">RNA-binding</keyword>
<dbReference type="AlphaFoldDB" id="A0A1X0SDP6"/>
<evidence type="ECO:0000256" key="3">
    <source>
        <dbReference type="ARBA" id="ARBA00021330"/>
    </source>
</evidence>
<gene>
    <name evidence="13" type="ORF">BCV71DRAFT_2644</name>
</gene>